<dbReference type="Pfam" id="PF00534">
    <property type="entry name" value="Glycos_transf_1"/>
    <property type="match status" value="1"/>
</dbReference>
<evidence type="ECO:0000313" key="2">
    <source>
        <dbReference type="EMBL" id="MDS0223823.1"/>
    </source>
</evidence>
<keyword evidence="3" id="KW-1185">Reference proteome</keyword>
<dbReference type="GO" id="GO:0016757">
    <property type="term" value="F:glycosyltransferase activity"/>
    <property type="evidence" value="ECO:0007669"/>
    <property type="project" value="InterPro"/>
</dbReference>
<reference evidence="2 3" key="1">
    <citation type="submission" date="2022-06" db="EMBL/GenBank/DDBJ databases">
        <title>Haloarcula sp. a new haloarchaeum isolate from saline soil.</title>
        <authorList>
            <person name="Strakova D."/>
            <person name="Galisteo C."/>
            <person name="Sanchez-Porro C."/>
            <person name="Ventosa A."/>
        </authorList>
    </citation>
    <scope>NUCLEOTIDE SEQUENCE [LARGE SCALE GENOMIC DNA]</scope>
    <source>
        <strain evidence="2 3">S1AR25-5A</strain>
    </source>
</reference>
<dbReference type="Gene3D" id="3.40.50.2000">
    <property type="entry name" value="Glycogen Phosphorylase B"/>
    <property type="match status" value="2"/>
</dbReference>
<evidence type="ECO:0000313" key="3">
    <source>
        <dbReference type="Proteomes" id="UP001253439"/>
    </source>
</evidence>
<organism evidence="2 3">
    <name type="scientific">Haloarcula terrestris</name>
    <dbReference type="NCBI Taxonomy" id="2950533"/>
    <lineage>
        <taxon>Archaea</taxon>
        <taxon>Methanobacteriati</taxon>
        <taxon>Methanobacteriota</taxon>
        <taxon>Stenosarchaea group</taxon>
        <taxon>Halobacteria</taxon>
        <taxon>Halobacteriales</taxon>
        <taxon>Haloarculaceae</taxon>
        <taxon>Haloarcula</taxon>
    </lineage>
</organism>
<dbReference type="PANTHER" id="PTHR45947:SF3">
    <property type="entry name" value="SULFOQUINOVOSYL TRANSFERASE SQD2"/>
    <property type="match status" value="1"/>
</dbReference>
<dbReference type="AlphaFoldDB" id="A0AAE4F0X8"/>
<gene>
    <name evidence="2" type="ORF">NDI54_21065</name>
</gene>
<evidence type="ECO:0000259" key="1">
    <source>
        <dbReference type="Pfam" id="PF00534"/>
    </source>
</evidence>
<dbReference type="SUPFAM" id="SSF53756">
    <property type="entry name" value="UDP-Glycosyltransferase/glycogen phosphorylase"/>
    <property type="match status" value="1"/>
</dbReference>
<dbReference type="InterPro" id="IPR050194">
    <property type="entry name" value="Glycosyltransferase_grp1"/>
</dbReference>
<dbReference type="RefSeq" id="WP_310898301.1">
    <property type="nucleotide sequence ID" value="NZ_JAMQOM010000028.1"/>
</dbReference>
<sequence>MDLDVGFVPVGRPGHGGPGSVQTSSLLIREMSKYFNLTIYVISNESVERDHLPAKERVDYVIRDGLNITPHPLHNKMKEVSSLIPQLKSHDLIHSYCSEYIKQLSVIDTPTLVTLNSYRPICPKEDLRYLNKKKCSGPSMTKCISCVTRSAVDRSQGFKGELKSYYTSIYQLNLSRETIESKRDITSYHALSPHLKQDYESLGFPGTSIKVIPHFYNEQFYQPKQSANINQKSPTILSVGRLEEKKGVQTLIESIPKMKSMGYQPSVKIVGDGSYERKLHSLAESLNVEQEIEWLGFVDYNELPDIYSSSDLFVYPGLWDEPFGRVFLEALASQLPIVASNVGSVEYIIGDAGRTFVPGVSEDLASKFDSLIQDYEYHYNSIGDELSRFKRERIIDKFRKHYRKVATH</sequence>
<proteinExistence type="predicted"/>
<dbReference type="CDD" id="cd03801">
    <property type="entry name" value="GT4_PimA-like"/>
    <property type="match status" value="1"/>
</dbReference>
<comment type="caution">
    <text evidence="2">The sequence shown here is derived from an EMBL/GenBank/DDBJ whole genome shotgun (WGS) entry which is preliminary data.</text>
</comment>
<dbReference type="PANTHER" id="PTHR45947">
    <property type="entry name" value="SULFOQUINOVOSYL TRANSFERASE SQD2"/>
    <property type="match status" value="1"/>
</dbReference>
<dbReference type="Proteomes" id="UP001253439">
    <property type="component" value="Unassembled WGS sequence"/>
</dbReference>
<dbReference type="InterPro" id="IPR001296">
    <property type="entry name" value="Glyco_trans_1"/>
</dbReference>
<accession>A0AAE4F0X8</accession>
<dbReference type="EMBL" id="JAMQOM010000028">
    <property type="protein sequence ID" value="MDS0223823.1"/>
    <property type="molecule type" value="Genomic_DNA"/>
</dbReference>
<protein>
    <submittedName>
        <fullName evidence="2">Glycosyltransferase</fullName>
    </submittedName>
</protein>
<feature type="domain" description="Glycosyl transferase family 1" evidence="1">
    <location>
        <begin position="224"/>
        <end position="377"/>
    </location>
</feature>
<name>A0AAE4F0X8_9EURY</name>